<dbReference type="GO" id="GO:0051301">
    <property type="term" value="P:cell division"/>
    <property type="evidence" value="ECO:0007669"/>
    <property type="project" value="UniProtKB-KW"/>
</dbReference>
<dbReference type="Ensembl" id="ENSPCOT00000036043.1">
    <property type="protein sequence ID" value="ENSPCOP00000025352.1"/>
    <property type="gene ID" value="ENSPCOG00000024896.1"/>
</dbReference>
<dbReference type="GO" id="GO:0140462">
    <property type="term" value="P:pericentric heterochromatin organization"/>
    <property type="evidence" value="ECO:0007669"/>
    <property type="project" value="Ensembl"/>
</dbReference>
<dbReference type="GeneTree" id="ENSGT00940000154267"/>
<dbReference type="Proteomes" id="UP000233160">
    <property type="component" value="Unassembled WGS sequence"/>
</dbReference>
<protein>
    <recommendedName>
        <fullName evidence="15">Protein Mis18-alpha</fullName>
    </recommendedName>
</protein>
<keyword evidence="8" id="KW-0479">Metal-binding</keyword>
<keyword evidence="20" id="KW-1185">Reference proteome</keyword>
<dbReference type="GO" id="GO:0042802">
    <property type="term" value="F:identical protein binding"/>
    <property type="evidence" value="ECO:0007669"/>
    <property type="project" value="Ensembl"/>
</dbReference>
<evidence type="ECO:0000256" key="2">
    <source>
        <dbReference type="ARBA" id="ARBA00004123"/>
    </source>
</evidence>
<dbReference type="GO" id="GO:0005829">
    <property type="term" value="C:cytosol"/>
    <property type="evidence" value="ECO:0007669"/>
    <property type="project" value="Ensembl"/>
</dbReference>
<evidence type="ECO:0000256" key="12">
    <source>
        <dbReference type="ARBA" id="ARBA00023242"/>
    </source>
</evidence>
<evidence type="ECO:0000259" key="18">
    <source>
        <dbReference type="PROSITE" id="PS51793"/>
    </source>
</evidence>
<gene>
    <name evidence="19" type="primary">MIS18A</name>
</gene>
<evidence type="ECO:0000313" key="20">
    <source>
        <dbReference type="Proteomes" id="UP000233160"/>
    </source>
</evidence>
<dbReference type="GO" id="GO:0000775">
    <property type="term" value="C:chromosome, centromeric region"/>
    <property type="evidence" value="ECO:0007669"/>
    <property type="project" value="UniProtKB-SubCell"/>
</dbReference>
<evidence type="ECO:0000256" key="17">
    <source>
        <dbReference type="SAM" id="Coils"/>
    </source>
</evidence>
<evidence type="ECO:0000313" key="19">
    <source>
        <dbReference type="Ensembl" id="ENSPCOP00000025352.1"/>
    </source>
</evidence>
<dbReference type="GO" id="GO:0007059">
    <property type="term" value="P:chromosome segregation"/>
    <property type="evidence" value="ECO:0007669"/>
    <property type="project" value="Ensembl"/>
</dbReference>
<keyword evidence="17" id="KW-0175">Coiled coil</keyword>
<evidence type="ECO:0000256" key="6">
    <source>
        <dbReference type="ARBA" id="ARBA00022553"/>
    </source>
</evidence>
<keyword evidence="12" id="KW-0539">Nucleus</keyword>
<comment type="subcellular location">
    <subcellularLocation>
        <location evidence="3">Chromosome</location>
        <location evidence="3">Centromere</location>
    </subcellularLocation>
    <subcellularLocation>
        <location evidence="2">Nucleus</location>
    </subcellularLocation>
</comment>
<feature type="domain" description="Mis18" evidence="18">
    <location>
        <begin position="79"/>
        <end position="177"/>
    </location>
</feature>
<name>A0A2K6GGK1_PROCO</name>
<proteinExistence type="predicted"/>
<evidence type="ECO:0000256" key="10">
    <source>
        <dbReference type="ARBA" id="ARBA00022833"/>
    </source>
</evidence>
<keyword evidence="13" id="KW-0131">Cell cycle</keyword>
<dbReference type="PROSITE" id="PS51793">
    <property type="entry name" value="MIS18"/>
    <property type="match status" value="1"/>
</dbReference>
<dbReference type="PANTHER" id="PTHR16431:SF2">
    <property type="entry name" value="PROTEIN MIS18-ALPHA"/>
    <property type="match status" value="1"/>
</dbReference>
<reference evidence="19" key="1">
    <citation type="submission" date="2025-08" db="UniProtKB">
        <authorList>
            <consortium name="Ensembl"/>
        </authorList>
    </citation>
    <scope>IDENTIFICATION</scope>
</reference>
<evidence type="ECO:0000256" key="1">
    <source>
        <dbReference type="ARBA" id="ARBA00003694"/>
    </source>
</evidence>
<evidence type="ECO:0000256" key="8">
    <source>
        <dbReference type="ARBA" id="ARBA00022723"/>
    </source>
</evidence>
<evidence type="ECO:0000256" key="9">
    <source>
        <dbReference type="ARBA" id="ARBA00022776"/>
    </source>
</evidence>
<organism evidence="19 20">
    <name type="scientific">Propithecus coquereli</name>
    <name type="common">Coquerel's sifaka</name>
    <name type="synonym">Propithecus verreauxi coquereli</name>
    <dbReference type="NCBI Taxonomy" id="379532"/>
    <lineage>
        <taxon>Eukaryota</taxon>
        <taxon>Metazoa</taxon>
        <taxon>Chordata</taxon>
        <taxon>Craniata</taxon>
        <taxon>Vertebrata</taxon>
        <taxon>Euteleostomi</taxon>
        <taxon>Mammalia</taxon>
        <taxon>Eutheria</taxon>
        <taxon>Euarchontoglires</taxon>
        <taxon>Primates</taxon>
        <taxon>Strepsirrhini</taxon>
        <taxon>Lemuriformes</taxon>
        <taxon>Indriidae</taxon>
        <taxon>Propithecus</taxon>
    </lineage>
</organism>
<dbReference type="PANTHER" id="PTHR16431">
    <property type="entry name" value="NEUROGENIC PROTEIN MASTERMIND"/>
    <property type="match status" value="1"/>
</dbReference>
<evidence type="ECO:0000256" key="5">
    <source>
        <dbReference type="ARBA" id="ARBA00022499"/>
    </source>
</evidence>
<keyword evidence="10" id="KW-0862">Zinc</keyword>
<evidence type="ECO:0000256" key="14">
    <source>
        <dbReference type="ARBA" id="ARBA00023328"/>
    </source>
</evidence>
<keyword evidence="5" id="KW-1017">Isopeptide bond</keyword>
<sequence>MAGAWVLDCCGGSSTSCTCGDKGKWSDSLLLGKRLSEDSNRHQLLQKWASMWSSTNGDASVGNKEKARLEEAAVAEERPLVFLCSGCRRPLGDSLSWVTSQEDTNCILLRCVSCNVSVDKEQKLSKREKENGCILETLYCTGCSLNLGYVYRCTPKHLDYKRDLFCLSVEAIESYILGSSEKQIVSEDKELFNLESRVEIEKSLKQMEDVLKALQMQLWEIESKLPFTSYKN</sequence>
<keyword evidence="4" id="KW-0158">Chromosome</keyword>
<evidence type="ECO:0000256" key="13">
    <source>
        <dbReference type="ARBA" id="ARBA00023306"/>
    </source>
</evidence>
<reference evidence="19" key="2">
    <citation type="submission" date="2025-09" db="UniProtKB">
        <authorList>
            <consortium name="Ensembl"/>
        </authorList>
    </citation>
    <scope>IDENTIFICATION</scope>
</reference>
<dbReference type="GO" id="GO:0046872">
    <property type="term" value="F:metal ion binding"/>
    <property type="evidence" value="ECO:0007669"/>
    <property type="project" value="UniProtKB-KW"/>
</dbReference>
<evidence type="ECO:0000256" key="3">
    <source>
        <dbReference type="ARBA" id="ARBA00004584"/>
    </source>
</evidence>
<evidence type="ECO:0000256" key="4">
    <source>
        <dbReference type="ARBA" id="ARBA00022454"/>
    </source>
</evidence>
<dbReference type="InterPro" id="IPR034752">
    <property type="entry name" value="Mis18"/>
</dbReference>
<dbReference type="GO" id="GO:0030674">
    <property type="term" value="F:protein-macromolecule adaptor activity"/>
    <property type="evidence" value="ECO:0007669"/>
    <property type="project" value="Ensembl"/>
</dbReference>
<evidence type="ECO:0000256" key="7">
    <source>
        <dbReference type="ARBA" id="ARBA00022618"/>
    </source>
</evidence>
<comment type="subunit">
    <text evidence="16">Homodimer, and heterodimer with OIP5/MIS18B. Identified in a complex containing MIS18A, OIP5/MIS18B, MIS18BP1, RBBP7 and RBBP4.</text>
</comment>
<dbReference type="GO" id="GO:0005654">
    <property type="term" value="C:nucleoplasm"/>
    <property type="evidence" value="ECO:0007669"/>
    <property type="project" value="Ensembl"/>
</dbReference>
<dbReference type="STRING" id="379532.ENSPCOP00000025352"/>
<dbReference type="OMA" id="EMKMLVM"/>
<keyword evidence="11" id="KW-0832">Ubl conjugation</keyword>
<keyword evidence="6" id="KW-0597">Phosphoprotein</keyword>
<accession>A0A2K6GGK1</accession>
<dbReference type="InterPro" id="IPR004910">
    <property type="entry name" value="Yippee/Mis18/Cereblon"/>
</dbReference>
<keyword evidence="9" id="KW-0498">Mitosis</keyword>
<dbReference type="GO" id="GO:0034080">
    <property type="term" value="P:CENP-A containing chromatin assembly"/>
    <property type="evidence" value="ECO:0007669"/>
    <property type="project" value="Ensembl"/>
</dbReference>
<dbReference type="Pfam" id="PF03226">
    <property type="entry name" value="Yippee-Mis18"/>
    <property type="match status" value="1"/>
</dbReference>
<feature type="coiled-coil region" evidence="17">
    <location>
        <begin position="197"/>
        <end position="224"/>
    </location>
</feature>
<evidence type="ECO:0000256" key="11">
    <source>
        <dbReference type="ARBA" id="ARBA00022843"/>
    </source>
</evidence>
<dbReference type="AlphaFoldDB" id="A0A2K6GGK1"/>
<comment type="function">
    <text evidence="1">Required for recruitment of CENPA to centromeres and normal chromosome segregation during mitosis.</text>
</comment>
<keyword evidence="7" id="KW-0132">Cell division</keyword>
<evidence type="ECO:0000256" key="16">
    <source>
        <dbReference type="ARBA" id="ARBA00046705"/>
    </source>
</evidence>
<dbReference type="GO" id="GO:0071459">
    <property type="term" value="P:protein localization to chromosome, centromeric region"/>
    <property type="evidence" value="ECO:0007669"/>
    <property type="project" value="Ensembl"/>
</dbReference>
<dbReference type="GO" id="GO:0098654">
    <property type="term" value="C:CENP-A recruiting complex"/>
    <property type="evidence" value="ECO:0007669"/>
    <property type="project" value="Ensembl"/>
</dbReference>
<keyword evidence="14" id="KW-0137">Centromere</keyword>
<dbReference type="GO" id="GO:0000785">
    <property type="term" value="C:chromatin"/>
    <property type="evidence" value="ECO:0007669"/>
    <property type="project" value="TreeGrafter"/>
</dbReference>
<evidence type="ECO:0000256" key="15">
    <source>
        <dbReference type="ARBA" id="ARBA00039650"/>
    </source>
</evidence>